<organism evidence="1 2">
    <name type="scientific">Crossiella equi</name>
    <dbReference type="NCBI Taxonomy" id="130796"/>
    <lineage>
        <taxon>Bacteria</taxon>
        <taxon>Bacillati</taxon>
        <taxon>Actinomycetota</taxon>
        <taxon>Actinomycetes</taxon>
        <taxon>Pseudonocardiales</taxon>
        <taxon>Pseudonocardiaceae</taxon>
        <taxon>Crossiella</taxon>
    </lineage>
</organism>
<accession>A0ABS5AQF3</accession>
<dbReference type="Proteomes" id="UP001519363">
    <property type="component" value="Unassembled WGS sequence"/>
</dbReference>
<keyword evidence="2" id="KW-1185">Reference proteome</keyword>
<comment type="caution">
    <text evidence="1">The sequence shown here is derived from an EMBL/GenBank/DDBJ whole genome shotgun (WGS) entry which is preliminary data.</text>
</comment>
<evidence type="ECO:0000313" key="1">
    <source>
        <dbReference type="EMBL" id="MBP2478788.1"/>
    </source>
</evidence>
<reference evidence="1 2" key="1">
    <citation type="submission" date="2021-03" db="EMBL/GenBank/DDBJ databases">
        <title>Sequencing the genomes of 1000 actinobacteria strains.</title>
        <authorList>
            <person name="Klenk H.-P."/>
        </authorList>
    </citation>
    <scope>NUCLEOTIDE SEQUENCE [LARGE SCALE GENOMIC DNA]</scope>
    <source>
        <strain evidence="1 2">DSM 44580</strain>
    </source>
</reference>
<evidence type="ECO:0000313" key="2">
    <source>
        <dbReference type="Proteomes" id="UP001519363"/>
    </source>
</evidence>
<gene>
    <name evidence="1" type="ORF">JOF53_007660</name>
</gene>
<name>A0ABS5AQF3_9PSEU</name>
<dbReference type="EMBL" id="JAGIOO010000001">
    <property type="protein sequence ID" value="MBP2478788.1"/>
    <property type="molecule type" value="Genomic_DNA"/>
</dbReference>
<sequence>MAAETDVRHVLVDLMYQSDDVDGWLCLVERTLAAVR</sequence>
<proteinExistence type="predicted"/>
<protein>
    <submittedName>
        <fullName evidence="1">Uncharacterized protein</fullName>
    </submittedName>
</protein>